<dbReference type="InterPro" id="IPR036038">
    <property type="entry name" value="Aminotransferase-like"/>
</dbReference>
<dbReference type="Gene3D" id="3.20.10.10">
    <property type="entry name" value="D-amino Acid Aminotransferase, subunit A, domain 2"/>
    <property type="match status" value="1"/>
</dbReference>
<reference evidence="6 7" key="1">
    <citation type="submission" date="2021-10" db="EMBL/GenBank/DDBJ databases">
        <title>Anaerobic single-cell dispensing facilitates the cultivation of human gut bacteria.</title>
        <authorList>
            <person name="Afrizal A."/>
        </authorList>
    </citation>
    <scope>NUCLEOTIDE SEQUENCE [LARGE SCALE GENOMIC DNA]</scope>
    <source>
        <strain evidence="6 7">CLA-AA-H246</strain>
    </source>
</reference>
<dbReference type="RefSeq" id="WP_248835498.1">
    <property type="nucleotide sequence ID" value="NZ_JAJEQE010000029.1"/>
</dbReference>
<dbReference type="InterPro" id="IPR001544">
    <property type="entry name" value="Aminotrans_IV"/>
</dbReference>
<evidence type="ECO:0000313" key="7">
    <source>
        <dbReference type="Proteomes" id="UP001299235"/>
    </source>
</evidence>
<evidence type="ECO:0000256" key="1">
    <source>
        <dbReference type="ARBA" id="ARBA00001933"/>
    </source>
</evidence>
<comment type="similarity">
    <text evidence="2 4">Belongs to the class-IV pyridoxal-phosphate-dependent aminotransferase family.</text>
</comment>
<dbReference type="Pfam" id="PF01063">
    <property type="entry name" value="Aminotran_4"/>
    <property type="match status" value="1"/>
</dbReference>
<dbReference type="InterPro" id="IPR043131">
    <property type="entry name" value="BCAT-like_N"/>
</dbReference>
<accession>A0ABS8EZ38</accession>
<evidence type="ECO:0000256" key="2">
    <source>
        <dbReference type="ARBA" id="ARBA00009320"/>
    </source>
</evidence>
<dbReference type="PANTHER" id="PTHR42743">
    <property type="entry name" value="AMINO-ACID AMINOTRANSFERASE"/>
    <property type="match status" value="1"/>
</dbReference>
<gene>
    <name evidence="6" type="ORF">LKD42_09060</name>
</gene>
<dbReference type="PROSITE" id="PS00770">
    <property type="entry name" value="AA_TRANSFER_CLASS_4"/>
    <property type="match status" value="1"/>
</dbReference>
<keyword evidence="7" id="KW-1185">Reference proteome</keyword>
<dbReference type="SUPFAM" id="SSF56752">
    <property type="entry name" value="D-aminoacid aminotransferase-like PLP-dependent enzymes"/>
    <property type="match status" value="1"/>
</dbReference>
<comment type="cofactor">
    <cofactor evidence="1 5">
        <name>pyridoxal 5'-phosphate</name>
        <dbReference type="ChEBI" id="CHEBI:597326"/>
    </cofactor>
</comment>
<keyword evidence="6" id="KW-0808">Transferase</keyword>
<evidence type="ECO:0000256" key="5">
    <source>
        <dbReference type="RuleBase" id="RU004516"/>
    </source>
</evidence>
<comment type="caution">
    <text evidence="6">The sequence shown here is derived from an EMBL/GenBank/DDBJ whole genome shotgun (WGS) entry which is preliminary data.</text>
</comment>
<evidence type="ECO:0000256" key="3">
    <source>
        <dbReference type="ARBA" id="ARBA00022898"/>
    </source>
</evidence>
<dbReference type="GO" id="GO:0008483">
    <property type="term" value="F:transaminase activity"/>
    <property type="evidence" value="ECO:0007669"/>
    <property type="project" value="UniProtKB-KW"/>
</dbReference>
<keyword evidence="3 5" id="KW-0663">Pyridoxal phosphate</keyword>
<organism evidence="6 7">
    <name type="scientific">Hominisplanchenecus faecis</name>
    <dbReference type="NCBI Taxonomy" id="2885351"/>
    <lineage>
        <taxon>Bacteria</taxon>
        <taxon>Bacillati</taxon>
        <taxon>Bacillota</taxon>
        <taxon>Clostridia</taxon>
        <taxon>Lachnospirales</taxon>
        <taxon>Lachnospiraceae</taxon>
        <taxon>Hominisplanchenecus</taxon>
    </lineage>
</organism>
<protein>
    <submittedName>
        <fullName evidence="6">Aminotransferase class IV</fullName>
    </submittedName>
</protein>
<proteinExistence type="inferred from homology"/>
<sequence length="255" mass="28749">MQNKTEEKKSSGSTVLADDGFYFGIGAFETIAVEEGIPQLLAWHLERLRDSLAFFGIDQSVEDQEVLAYLNACPQSEEKQHGALKITVTAQNKLFGLRKNTYSEEQYQKGFRLGFSEIRRNETSPLTYHKTLGIADNIMEKRNAKKSGLDEKIFLNQKGQISEGCTTNIFFIQDDKLVTPPVSSGMLPGVMRRYVIKEAGRRGVLLEEKELYPEDISKFNGCFVTNSLLGMMPAASFGEQRFDTAKVLHFIEQIL</sequence>
<evidence type="ECO:0000313" key="6">
    <source>
        <dbReference type="EMBL" id="MCC2149404.1"/>
    </source>
</evidence>
<dbReference type="InterPro" id="IPR018300">
    <property type="entry name" value="Aminotrans_IV_CS"/>
</dbReference>
<name>A0ABS8EZ38_9FIRM</name>
<dbReference type="Proteomes" id="UP001299235">
    <property type="component" value="Unassembled WGS sequence"/>
</dbReference>
<dbReference type="PANTHER" id="PTHR42743:SF11">
    <property type="entry name" value="AMINODEOXYCHORISMATE LYASE"/>
    <property type="match status" value="1"/>
</dbReference>
<dbReference type="Gene3D" id="3.30.470.10">
    <property type="match status" value="1"/>
</dbReference>
<keyword evidence="6" id="KW-0032">Aminotransferase</keyword>
<dbReference type="InterPro" id="IPR043132">
    <property type="entry name" value="BCAT-like_C"/>
</dbReference>
<dbReference type="InterPro" id="IPR050571">
    <property type="entry name" value="Class-IV_PLP-Dep_Aminotrnsfr"/>
</dbReference>
<dbReference type="EMBL" id="JAJEQE010000029">
    <property type="protein sequence ID" value="MCC2149404.1"/>
    <property type="molecule type" value="Genomic_DNA"/>
</dbReference>
<evidence type="ECO:0000256" key="4">
    <source>
        <dbReference type="RuleBase" id="RU004106"/>
    </source>
</evidence>